<dbReference type="PROSITE" id="PS50801">
    <property type="entry name" value="STAS"/>
    <property type="match status" value="1"/>
</dbReference>
<organism evidence="4 5">
    <name type="scientific">Nonomuraea helvata</name>
    <dbReference type="NCBI Taxonomy" id="37484"/>
    <lineage>
        <taxon>Bacteria</taxon>
        <taxon>Bacillati</taxon>
        <taxon>Actinomycetota</taxon>
        <taxon>Actinomycetes</taxon>
        <taxon>Streptosporangiales</taxon>
        <taxon>Streptosporangiaceae</taxon>
        <taxon>Nonomuraea</taxon>
    </lineage>
</organism>
<proteinExistence type="inferred from homology"/>
<dbReference type="InterPro" id="IPR002645">
    <property type="entry name" value="STAS_dom"/>
</dbReference>
<dbReference type="CDD" id="cd07043">
    <property type="entry name" value="STAS_anti-anti-sigma_factors"/>
    <property type="match status" value="1"/>
</dbReference>
<dbReference type="Gene3D" id="3.30.750.24">
    <property type="entry name" value="STAS domain"/>
    <property type="match status" value="1"/>
</dbReference>
<feature type="domain" description="STAS" evidence="3">
    <location>
        <begin position="15"/>
        <end position="110"/>
    </location>
</feature>
<comment type="similarity">
    <text evidence="1 2">Belongs to the anti-sigma-factor antagonist family.</text>
</comment>
<name>A0ABV5SDX9_9ACTN</name>
<dbReference type="PANTHER" id="PTHR33495:SF2">
    <property type="entry name" value="ANTI-SIGMA FACTOR ANTAGONIST TM_1081-RELATED"/>
    <property type="match status" value="1"/>
</dbReference>
<protein>
    <recommendedName>
        <fullName evidence="2">Anti-sigma factor antagonist</fullName>
    </recommendedName>
</protein>
<evidence type="ECO:0000256" key="2">
    <source>
        <dbReference type="RuleBase" id="RU003749"/>
    </source>
</evidence>
<evidence type="ECO:0000259" key="3">
    <source>
        <dbReference type="PROSITE" id="PS50801"/>
    </source>
</evidence>
<evidence type="ECO:0000313" key="4">
    <source>
        <dbReference type="EMBL" id="MFB9629273.1"/>
    </source>
</evidence>
<dbReference type="NCBIfam" id="TIGR00377">
    <property type="entry name" value="ant_ant_sig"/>
    <property type="match status" value="1"/>
</dbReference>
<dbReference type="InterPro" id="IPR003658">
    <property type="entry name" value="Anti-sigma_ant"/>
</dbReference>
<sequence length="122" mass="13110">MTPLTLECRQLIAGVLITVAGEIDCSNADRLESYTTRMRQSGQPLVLDLSGLSFMDSSGLHTLLRLNAAEHPQGVYLAAVHPMPARVLQITKVWDVMNVHPTVEEAVTAALSGDVGGRPETS</sequence>
<gene>
    <name evidence="4" type="ORF">ACFFSA_39890</name>
</gene>
<evidence type="ECO:0000313" key="5">
    <source>
        <dbReference type="Proteomes" id="UP001589532"/>
    </source>
</evidence>
<accession>A0ABV5SDX9</accession>
<evidence type="ECO:0000256" key="1">
    <source>
        <dbReference type="ARBA" id="ARBA00009013"/>
    </source>
</evidence>
<dbReference type="RefSeq" id="WP_344985817.1">
    <property type="nucleotide sequence ID" value="NZ_BAAAXV010000001.1"/>
</dbReference>
<dbReference type="Proteomes" id="UP001589532">
    <property type="component" value="Unassembled WGS sequence"/>
</dbReference>
<dbReference type="Pfam" id="PF01740">
    <property type="entry name" value="STAS"/>
    <property type="match status" value="1"/>
</dbReference>
<reference evidence="4 5" key="1">
    <citation type="submission" date="2024-09" db="EMBL/GenBank/DDBJ databases">
        <authorList>
            <person name="Sun Q."/>
            <person name="Mori K."/>
        </authorList>
    </citation>
    <scope>NUCLEOTIDE SEQUENCE [LARGE SCALE GENOMIC DNA]</scope>
    <source>
        <strain evidence="4 5">JCM 3143</strain>
    </source>
</reference>
<dbReference type="SUPFAM" id="SSF52091">
    <property type="entry name" value="SpoIIaa-like"/>
    <property type="match status" value="1"/>
</dbReference>
<comment type="caution">
    <text evidence="4">The sequence shown here is derived from an EMBL/GenBank/DDBJ whole genome shotgun (WGS) entry which is preliminary data.</text>
</comment>
<keyword evidence="5" id="KW-1185">Reference proteome</keyword>
<dbReference type="PANTHER" id="PTHR33495">
    <property type="entry name" value="ANTI-SIGMA FACTOR ANTAGONIST TM_1081-RELATED-RELATED"/>
    <property type="match status" value="1"/>
</dbReference>
<dbReference type="EMBL" id="JBHMBW010000054">
    <property type="protein sequence ID" value="MFB9629273.1"/>
    <property type="molecule type" value="Genomic_DNA"/>
</dbReference>
<dbReference type="InterPro" id="IPR036513">
    <property type="entry name" value="STAS_dom_sf"/>
</dbReference>